<dbReference type="PANTHER" id="PTHR16469:SF51">
    <property type="entry name" value="TRANSCRIPTION FACTOR TAU 55 KDA SUBUNIT"/>
    <property type="match status" value="1"/>
</dbReference>
<dbReference type="Proteomes" id="UP001498771">
    <property type="component" value="Unassembled WGS sequence"/>
</dbReference>
<dbReference type="EMBL" id="JBBJBU010000013">
    <property type="protein sequence ID" value="KAK7203223.1"/>
    <property type="molecule type" value="Genomic_DNA"/>
</dbReference>
<dbReference type="SMART" id="SM00855">
    <property type="entry name" value="PGAM"/>
    <property type="match status" value="1"/>
</dbReference>
<dbReference type="GeneID" id="90039070"/>
<evidence type="ECO:0000313" key="2">
    <source>
        <dbReference type="Proteomes" id="UP001498771"/>
    </source>
</evidence>
<accession>A0ABR1F2E7</accession>
<dbReference type="CDD" id="cd07067">
    <property type="entry name" value="HP_PGM_like"/>
    <property type="match status" value="1"/>
</dbReference>
<dbReference type="Pfam" id="PF00300">
    <property type="entry name" value="His_Phos_1"/>
    <property type="match status" value="1"/>
</dbReference>
<dbReference type="RefSeq" id="XP_064766256.1">
    <property type="nucleotide sequence ID" value="XM_064913558.1"/>
</dbReference>
<dbReference type="InterPro" id="IPR029033">
    <property type="entry name" value="His_PPase_superfam"/>
</dbReference>
<organism evidence="1 2">
    <name type="scientific">Myxozyma melibiosi</name>
    <dbReference type="NCBI Taxonomy" id="54550"/>
    <lineage>
        <taxon>Eukaryota</taxon>
        <taxon>Fungi</taxon>
        <taxon>Dikarya</taxon>
        <taxon>Ascomycota</taxon>
        <taxon>Saccharomycotina</taxon>
        <taxon>Lipomycetes</taxon>
        <taxon>Lipomycetales</taxon>
        <taxon>Lipomycetaceae</taxon>
        <taxon>Myxozyma</taxon>
    </lineage>
</organism>
<proteinExistence type="predicted"/>
<sequence>MSLERIYITRHGYRSNWIEDVPIPPPPTGIDGDFVLSAHGEEQAIELADYLATVEPKIERIYCSPFYRCLQTVDELAKRLDVPIWPENGVGEWYGVTRATHPVPATVETLHKFFPLVDKEYTPMIVPSSNGETKDELHARAAEALRQIIERANKDGIRALLICSHAATLIAIGRALTGNSGFEVRTGVSSVGEYAAKGDDGNGVGKWTCVRNGDAGHLSQGEERHWDFEAGNYDFLDVQAHKSSIA</sequence>
<gene>
    <name evidence="1" type="ORF">BZA70DRAFT_284150</name>
</gene>
<dbReference type="InterPro" id="IPR051710">
    <property type="entry name" value="Phosphatase_SH3-domain"/>
</dbReference>
<dbReference type="InterPro" id="IPR013078">
    <property type="entry name" value="His_Pase_superF_clade-1"/>
</dbReference>
<dbReference type="PANTHER" id="PTHR16469">
    <property type="entry name" value="UBIQUITIN-ASSOCIATED AND SH3 DOMAIN-CONTAINING BA-RELATED"/>
    <property type="match status" value="1"/>
</dbReference>
<dbReference type="SUPFAM" id="SSF53254">
    <property type="entry name" value="Phosphoglycerate mutase-like"/>
    <property type="match status" value="1"/>
</dbReference>
<reference evidence="1 2" key="1">
    <citation type="submission" date="2024-03" db="EMBL/GenBank/DDBJ databases">
        <title>Genome-scale model development and genomic sequencing of the oleaginous clade Lipomyces.</title>
        <authorList>
            <consortium name="Lawrence Berkeley National Laboratory"/>
            <person name="Czajka J.J."/>
            <person name="Han Y."/>
            <person name="Kim J."/>
            <person name="Mondo S.J."/>
            <person name="Hofstad B.A."/>
            <person name="Robles A."/>
            <person name="Haridas S."/>
            <person name="Riley R."/>
            <person name="LaButti K."/>
            <person name="Pangilinan J."/>
            <person name="Andreopoulos W."/>
            <person name="Lipzen A."/>
            <person name="Yan J."/>
            <person name="Wang M."/>
            <person name="Ng V."/>
            <person name="Grigoriev I.V."/>
            <person name="Spatafora J.W."/>
            <person name="Magnuson J.K."/>
            <person name="Baker S.E."/>
            <person name="Pomraning K.R."/>
        </authorList>
    </citation>
    <scope>NUCLEOTIDE SEQUENCE [LARGE SCALE GENOMIC DNA]</scope>
    <source>
        <strain evidence="1 2">Phaff 52-87</strain>
    </source>
</reference>
<name>A0ABR1F2E7_9ASCO</name>
<dbReference type="Gene3D" id="3.40.50.1240">
    <property type="entry name" value="Phosphoglycerate mutase-like"/>
    <property type="match status" value="1"/>
</dbReference>
<keyword evidence="2" id="KW-1185">Reference proteome</keyword>
<protein>
    <submittedName>
        <fullName evidence="1">Histidine phosphatase superfamily</fullName>
    </submittedName>
</protein>
<evidence type="ECO:0000313" key="1">
    <source>
        <dbReference type="EMBL" id="KAK7203223.1"/>
    </source>
</evidence>
<comment type="caution">
    <text evidence="1">The sequence shown here is derived from an EMBL/GenBank/DDBJ whole genome shotgun (WGS) entry which is preliminary data.</text>
</comment>